<sequence>MEELFQLTRWLFRCSSWFEDDILIKNKYLFLDPKRKLKYVNNGLLKIEDLNTLTIMQNKIIITKDIKVSKLAIYNIINKLVYTDIIFSYFDIITSEIKKISNFNNNESNMLFKKENSFYISVLLKYKENNNIKINLNIYYIFNLKKSNKKIKVDFNKFMFQGLYIKNYDLGYLYNDNKYRDNHKLLYELCQLYTNDIGIDYDFILNNKQITIYVSRYKNINEFVNILNNYKIQIIDHNLTYQNGDIYLKFKLNNINYTIKPTCTIYEKTKFICSITNKKLKLDIDLSDIIIYLDKIKNYSNSLVYYDNLVYTHKIDDFPRRTFLHILESVYYNKNNLDILQMPTLEVIKKKDKDMCNICLEKIDTQFYSYCNNEHYYCILCMIQNEYVNKDKTSIPKCPSCRQQAHSIINSHLENNDSEDDSEDGSDDSDYNGSNYNDSDYNGNRDNGEYNNEDEDDDEYDSNYSGEYNNGEYDSNYSGEDGSSDSSSLDEDDFLNFDDEFNE</sequence>
<protein>
    <submittedName>
        <fullName evidence="4">RING finger protein</fullName>
    </submittedName>
</protein>
<evidence type="ECO:0000256" key="2">
    <source>
        <dbReference type="SAM" id="MobiDB-lite"/>
    </source>
</evidence>
<feature type="compositionally biased region" description="Low complexity" evidence="2">
    <location>
        <begin position="431"/>
        <end position="445"/>
    </location>
</feature>
<reference evidence="4" key="1">
    <citation type="journal article" date="2017" name="Science">
        <title>Giant viruses with an expanded complement of translation system components.</title>
        <authorList>
            <person name="Schulz F."/>
            <person name="Yutin N."/>
            <person name="Ivanova N.N."/>
            <person name="Ortega D.R."/>
            <person name="Lee T.K."/>
            <person name="Vierheilig J."/>
            <person name="Daims H."/>
            <person name="Horn M."/>
            <person name="Wagner M."/>
            <person name="Jensen G.J."/>
            <person name="Kyrpides N.C."/>
            <person name="Koonin E.V."/>
            <person name="Woyke T."/>
        </authorList>
    </citation>
    <scope>NUCLEOTIDE SEQUENCE</scope>
    <source>
        <strain evidence="4">HKV1</strain>
    </source>
</reference>
<feature type="compositionally biased region" description="Acidic residues" evidence="2">
    <location>
        <begin position="451"/>
        <end position="461"/>
    </location>
</feature>
<evidence type="ECO:0000313" key="4">
    <source>
        <dbReference type="EMBL" id="ARF10561.1"/>
    </source>
</evidence>
<dbReference type="EMBL" id="KY684104">
    <property type="protein sequence ID" value="ARF10561.1"/>
    <property type="molecule type" value="Genomic_DNA"/>
</dbReference>
<feature type="compositionally biased region" description="Acidic residues" evidence="2">
    <location>
        <begin position="416"/>
        <end position="430"/>
    </location>
</feature>
<name>A0A1V0SFV6_9VIRU</name>
<keyword evidence="1" id="KW-0862">Zinc</keyword>
<accession>A0A1V0SFV6</accession>
<dbReference type="Gene3D" id="3.30.40.10">
    <property type="entry name" value="Zinc/RING finger domain, C3HC4 (zinc finger)"/>
    <property type="match status" value="1"/>
</dbReference>
<feature type="compositionally biased region" description="Acidic residues" evidence="2">
    <location>
        <begin position="488"/>
        <end position="503"/>
    </location>
</feature>
<organism evidence="4">
    <name type="scientific">Hokovirus HKV1</name>
    <dbReference type="NCBI Taxonomy" id="1977638"/>
    <lineage>
        <taxon>Viruses</taxon>
        <taxon>Varidnaviria</taxon>
        <taxon>Bamfordvirae</taxon>
        <taxon>Nucleocytoviricota</taxon>
        <taxon>Megaviricetes</taxon>
        <taxon>Imitervirales</taxon>
        <taxon>Mimiviridae</taxon>
        <taxon>Klosneuvirinae</taxon>
        <taxon>Hokovirus</taxon>
    </lineage>
</organism>
<gene>
    <name evidence="4" type="ORF">Hokovirus_2_88</name>
</gene>
<dbReference type="InterPro" id="IPR013083">
    <property type="entry name" value="Znf_RING/FYVE/PHD"/>
</dbReference>
<feature type="region of interest" description="Disordered" evidence="2">
    <location>
        <begin position="410"/>
        <end position="503"/>
    </location>
</feature>
<dbReference type="InterPro" id="IPR001841">
    <property type="entry name" value="Znf_RING"/>
</dbReference>
<proteinExistence type="predicted"/>
<feature type="domain" description="RING-type" evidence="3">
    <location>
        <begin position="356"/>
        <end position="402"/>
    </location>
</feature>
<dbReference type="SUPFAM" id="SSF57850">
    <property type="entry name" value="RING/U-box"/>
    <property type="match status" value="1"/>
</dbReference>
<dbReference type="PROSITE" id="PS50089">
    <property type="entry name" value="ZF_RING_2"/>
    <property type="match status" value="1"/>
</dbReference>
<feature type="compositionally biased region" description="Low complexity" evidence="2">
    <location>
        <begin position="462"/>
        <end position="487"/>
    </location>
</feature>
<evidence type="ECO:0000256" key="1">
    <source>
        <dbReference type="PROSITE-ProRule" id="PRU00175"/>
    </source>
</evidence>
<keyword evidence="1" id="KW-0863">Zinc-finger</keyword>
<dbReference type="GO" id="GO:0008270">
    <property type="term" value="F:zinc ion binding"/>
    <property type="evidence" value="ECO:0007669"/>
    <property type="project" value="UniProtKB-KW"/>
</dbReference>
<evidence type="ECO:0000259" key="3">
    <source>
        <dbReference type="PROSITE" id="PS50089"/>
    </source>
</evidence>
<keyword evidence="1" id="KW-0479">Metal-binding</keyword>